<accession>A0A3R8QAV2</accession>
<sequence length="145" mass="15636">MVTPLSRHTAREQGLPLPQQYSMAWDATHPSIADARHAVRVLLDEAGHQPDQRPSQDAQLVVSELVTNAIRHAPGPGALTLELTPDATLLRITVRDSSSSPPVLPAPDPGRPGGHGLRLVTLLCEGLHHTTLTTGKQVVAHFRLR</sequence>
<evidence type="ECO:0000259" key="2">
    <source>
        <dbReference type="Pfam" id="PF13581"/>
    </source>
</evidence>
<keyword evidence="4" id="KW-1185">Reference proteome</keyword>
<dbReference type="CDD" id="cd16936">
    <property type="entry name" value="HATPase_RsbW-like"/>
    <property type="match status" value="1"/>
</dbReference>
<evidence type="ECO:0000313" key="4">
    <source>
        <dbReference type="Proteomes" id="UP000276379"/>
    </source>
</evidence>
<evidence type="ECO:0000313" key="3">
    <source>
        <dbReference type="EMBL" id="RRQ79104.1"/>
    </source>
</evidence>
<dbReference type="PANTHER" id="PTHR35526">
    <property type="entry name" value="ANTI-SIGMA-F FACTOR RSBW-RELATED"/>
    <property type="match status" value="1"/>
</dbReference>
<dbReference type="Pfam" id="PF13581">
    <property type="entry name" value="HATPase_c_2"/>
    <property type="match status" value="1"/>
</dbReference>
<dbReference type="InterPro" id="IPR050267">
    <property type="entry name" value="Anti-sigma-factor_SerPK"/>
</dbReference>
<reference evidence="3 4" key="1">
    <citation type="submission" date="2017-10" db="EMBL/GenBank/DDBJ databases">
        <title>Draft genome of actinobacteria isolated from guarana (Paullinia cupana (Mart.) Ducke.</title>
        <authorList>
            <person name="Siqueira K.A."/>
            <person name="Liotti R.G."/>
            <person name="Mendes T.A."/>
            <person name="Soares M.A."/>
        </authorList>
    </citation>
    <scope>NUCLEOTIDE SEQUENCE [LARGE SCALE GENOMIC DNA]</scope>
    <source>
        <strain evidence="3 4">199</strain>
    </source>
</reference>
<dbReference type="InterPro" id="IPR036890">
    <property type="entry name" value="HATPase_C_sf"/>
</dbReference>
<dbReference type="SUPFAM" id="SSF55874">
    <property type="entry name" value="ATPase domain of HSP90 chaperone/DNA topoisomerase II/histidine kinase"/>
    <property type="match status" value="1"/>
</dbReference>
<protein>
    <recommendedName>
        <fullName evidence="2">Histidine kinase/HSP90-like ATPase domain-containing protein</fullName>
    </recommendedName>
</protein>
<dbReference type="PANTHER" id="PTHR35526:SF3">
    <property type="entry name" value="ANTI-SIGMA-F FACTOR RSBW"/>
    <property type="match status" value="1"/>
</dbReference>
<evidence type="ECO:0000256" key="1">
    <source>
        <dbReference type="ARBA" id="ARBA00022527"/>
    </source>
</evidence>
<dbReference type="InterPro" id="IPR003594">
    <property type="entry name" value="HATPase_dom"/>
</dbReference>
<comment type="caution">
    <text evidence="3">The sequence shown here is derived from an EMBL/GenBank/DDBJ whole genome shotgun (WGS) entry which is preliminary data.</text>
</comment>
<dbReference type="GO" id="GO:0004674">
    <property type="term" value="F:protein serine/threonine kinase activity"/>
    <property type="evidence" value="ECO:0007669"/>
    <property type="project" value="UniProtKB-KW"/>
</dbReference>
<name>A0A3R8QAV2_9ACTN</name>
<gene>
    <name evidence="3" type="ORF">CQW44_34550</name>
</gene>
<dbReference type="EMBL" id="PDES01000019">
    <property type="protein sequence ID" value="RRQ79104.1"/>
    <property type="molecule type" value="Genomic_DNA"/>
</dbReference>
<keyword evidence="1" id="KW-0723">Serine/threonine-protein kinase</keyword>
<dbReference type="Proteomes" id="UP000276379">
    <property type="component" value="Unassembled WGS sequence"/>
</dbReference>
<keyword evidence="1" id="KW-0808">Transferase</keyword>
<keyword evidence="1" id="KW-0418">Kinase</keyword>
<feature type="domain" description="Histidine kinase/HSP90-like ATPase" evidence="2">
    <location>
        <begin position="31"/>
        <end position="138"/>
    </location>
</feature>
<organism evidence="3 4">
    <name type="scientific">Streptomyces griseofuscus</name>
    <dbReference type="NCBI Taxonomy" id="146922"/>
    <lineage>
        <taxon>Bacteria</taxon>
        <taxon>Bacillati</taxon>
        <taxon>Actinomycetota</taxon>
        <taxon>Actinomycetes</taxon>
        <taxon>Kitasatosporales</taxon>
        <taxon>Streptomycetaceae</taxon>
        <taxon>Streptomyces</taxon>
    </lineage>
</organism>
<dbReference type="Gene3D" id="3.30.565.10">
    <property type="entry name" value="Histidine kinase-like ATPase, C-terminal domain"/>
    <property type="match status" value="1"/>
</dbReference>
<dbReference type="AlphaFoldDB" id="A0A3R8QAV2"/>
<proteinExistence type="predicted"/>